<feature type="transmembrane region" description="Helical" evidence="13">
    <location>
        <begin position="38"/>
        <end position="60"/>
    </location>
</feature>
<keyword evidence="7 12" id="KW-0560">Oxidoreductase</keyword>
<evidence type="ECO:0000256" key="2">
    <source>
        <dbReference type="ARBA" id="ARBA00009295"/>
    </source>
</evidence>
<proteinExistence type="evidence at transcript level"/>
<organism evidence="15">
    <name type="scientific">Chauliognathus lugubris</name>
    <dbReference type="NCBI Taxonomy" id="1184608"/>
    <lineage>
        <taxon>Eukaryota</taxon>
        <taxon>Metazoa</taxon>
        <taxon>Ecdysozoa</taxon>
        <taxon>Arthropoda</taxon>
        <taxon>Hexapoda</taxon>
        <taxon>Insecta</taxon>
        <taxon>Pterygota</taxon>
        <taxon>Neoptera</taxon>
        <taxon>Endopterygota</taxon>
        <taxon>Coleoptera</taxon>
        <taxon>Polyphaga</taxon>
        <taxon>Elateriformia</taxon>
        <taxon>Elateroidea</taxon>
        <taxon>Cantharidae</taxon>
        <taxon>Chauliognathinae</taxon>
        <taxon>Chauliognathus</taxon>
    </lineage>
</organism>
<accession>K7PD27</accession>
<dbReference type="GO" id="GO:0004768">
    <property type="term" value="F:stearoyl-CoA 9-desaturase activity"/>
    <property type="evidence" value="ECO:0007669"/>
    <property type="project" value="TreeGrafter"/>
</dbReference>
<dbReference type="GO" id="GO:0006636">
    <property type="term" value="P:unsaturated fatty acid biosynthetic process"/>
    <property type="evidence" value="ECO:0007669"/>
    <property type="project" value="TreeGrafter"/>
</dbReference>
<dbReference type="PANTHER" id="PTHR11351:SF31">
    <property type="entry name" value="DESATURASE 1, ISOFORM A-RELATED"/>
    <property type="match status" value="1"/>
</dbReference>
<keyword evidence="9" id="KW-0443">Lipid metabolism</keyword>
<evidence type="ECO:0000256" key="11">
    <source>
        <dbReference type="ARBA" id="ARBA00023160"/>
    </source>
</evidence>
<feature type="transmembrane region" description="Helical" evidence="13">
    <location>
        <begin position="66"/>
        <end position="92"/>
    </location>
</feature>
<dbReference type="InterPro" id="IPR005804">
    <property type="entry name" value="FA_desaturase_dom"/>
</dbReference>
<evidence type="ECO:0000313" key="15">
    <source>
        <dbReference type="EMBL" id="AFJ66827.1"/>
    </source>
</evidence>
<evidence type="ECO:0000256" key="3">
    <source>
        <dbReference type="ARBA" id="ARBA00022516"/>
    </source>
</evidence>
<dbReference type="GO" id="GO:0005506">
    <property type="term" value="F:iron ion binding"/>
    <property type="evidence" value="ECO:0007669"/>
    <property type="project" value="TreeGrafter"/>
</dbReference>
<dbReference type="PANTHER" id="PTHR11351">
    <property type="entry name" value="ACYL-COA DESATURASE"/>
    <property type="match status" value="1"/>
</dbReference>
<evidence type="ECO:0000256" key="13">
    <source>
        <dbReference type="SAM" id="Phobius"/>
    </source>
</evidence>
<sequence length="349" mass="40848">MPPNAHDSTGVMFEDDSEVSPQQIEDVLKLSKNRDLPLVWRDVIKFVVLHVIGFYGFYLMFTSASIWTSVLVFVNYHLGILGITAGAHRLWAHKSYKARWPLKLFLAYIETLAFQFDIIFWAKYHRVHHKYSETDADPHNAKRGFFFSHMGWTMCEKNPEFETRCNEVDLSDLYADPIVRYQEKYYYQLLVLIFFVIPTCMPMYLWNESFENAFCINLTRYLISLHCTWLVNSAAHFYGNKPYDRSLYPAENMLVTVLVNGEGWHNYHHTFPWDYKASELGLWATNTTAGFIDIMAKMGLAYDLKSVSPDMVKRRVKRTGDGSHNIWGWGDKDLTEEERQCAVITHKQK</sequence>
<dbReference type="EMBL" id="JQ619626">
    <property type="protein sequence ID" value="AFJ66827.1"/>
    <property type="molecule type" value="mRNA"/>
</dbReference>
<name>K7PD27_9COLE</name>
<feature type="transmembrane region" description="Helical" evidence="13">
    <location>
        <begin position="104"/>
        <end position="122"/>
    </location>
</feature>
<feature type="transmembrane region" description="Helical" evidence="13">
    <location>
        <begin position="185"/>
        <end position="206"/>
    </location>
</feature>
<keyword evidence="10 13" id="KW-0472">Membrane</keyword>
<feature type="domain" description="Fatty acid desaturase" evidence="14">
    <location>
        <begin position="68"/>
        <end position="272"/>
    </location>
</feature>
<keyword evidence="5" id="KW-0276">Fatty acid metabolism</keyword>
<reference evidence="15" key="1">
    <citation type="journal article" date="2012" name="Nat. Commun.">
        <title>The convergent evolution of defensive polyacetylenic fatty acid biosynthesis genes in soldier beetles.</title>
        <authorList>
            <person name="Haritos V.S."/>
            <person name="Horne I."/>
            <person name="Damcevski K."/>
            <person name="Glover K."/>
            <person name="Gibb N."/>
            <person name="Okada S."/>
            <person name="Hamberg M."/>
        </authorList>
    </citation>
    <scope>NUCLEOTIDE SEQUENCE</scope>
</reference>
<keyword evidence="8" id="KW-0408">Iron</keyword>
<keyword evidence="3 12" id="KW-0444">Lipid biosynthesis</keyword>
<evidence type="ECO:0000256" key="5">
    <source>
        <dbReference type="ARBA" id="ARBA00022832"/>
    </source>
</evidence>
<dbReference type="AlphaFoldDB" id="K7PD27"/>
<dbReference type="Pfam" id="PF00487">
    <property type="entry name" value="FA_desaturase"/>
    <property type="match status" value="1"/>
</dbReference>
<evidence type="ECO:0000256" key="7">
    <source>
        <dbReference type="ARBA" id="ARBA00023002"/>
    </source>
</evidence>
<evidence type="ECO:0000259" key="14">
    <source>
        <dbReference type="Pfam" id="PF00487"/>
    </source>
</evidence>
<keyword evidence="6 13" id="KW-1133">Transmembrane helix</keyword>
<protein>
    <submittedName>
        <fullName evidence="15">Z12 acylCoA desaturase</fullName>
    </submittedName>
</protein>
<evidence type="ECO:0000256" key="12">
    <source>
        <dbReference type="RuleBase" id="RU000581"/>
    </source>
</evidence>
<evidence type="ECO:0000256" key="10">
    <source>
        <dbReference type="ARBA" id="ARBA00023136"/>
    </source>
</evidence>
<keyword evidence="11 12" id="KW-0275">Fatty acid biosynthesis</keyword>
<comment type="similarity">
    <text evidence="2 12">Belongs to the fatty acid desaturase type 1 family.</text>
</comment>
<dbReference type="GO" id="GO:0005789">
    <property type="term" value="C:endoplasmic reticulum membrane"/>
    <property type="evidence" value="ECO:0007669"/>
    <property type="project" value="TreeGrafter"/>
</dbReference>
<evidence type="ECO:0000256" key="6">
    <source>
        <dbReference type="ARBA" id="ARBA00022989"/>
    </source>
</evidence>
<dbReference type="CDD" id="cd03505">
    <property type="entry name" value="Delta9-FADS-like"/>
    <property type="match status" value="1"/>
</dbReference>
<dbReference type="PRINTS" id="PR00075">
    <property type="entry name" value="FACDDSATRASE"/>
</dbReference>
<comment type="cofactor">
    <cofactor evidence="12">
        <name>Fe(2+)</name>
        <dbReference type="ChEBI" id="CHEBI:29033"/>
    </cofactor>
</comment>
<evidence type="ECO:0000256" key="8">
    <source>
        <dbReference type="ARBA" id="ARBA00023004"/>
    </source>
</evidence>
<dbReference type="InterPro" id="IPR015876">
    <property type="entry name" value="Acyl-CoA_DS"/>
</dbReference>
<comment type="subcellular location">
    <subcellularLocation>
        <location evidence="1">Membrane</location>
        <topology evidence="1">Multi-pass membrane protein</topology>
    </subcellularLocation>
</comment>
<keyword evidence="4 12" id="KW-0812">Transmembrane</keyword>
<evidence type="ECO:0000256" key="1">
    <source>
        <dbReference type="ARBA" id="ARBA00004141"/>
    </source>
</evidence>
<evidence type="ECO:0000256" key="9">
    <source>
        <dbReference type="ARBA" id="ARBA00023098"/>
    </source>
</evidence>
<evidence type="ECO:0000256" key="4">
    <source>
        <dbReference type="ARBA" id="ARBA00022692"/>
    </source>
</evidence>
<comment type="domain">
    <text evidence="12">The histidine box domains are involved in binding the catalytic metal ions.</text>
</comment>